<evidence type="ECO:0000256" key="6">
    <source>
        <dbReference type="ARBA" id="ARBA00023187"/>
    </source>
</evidence>
<gene>
    <name evidence="11" type="ORF">GOP47_0003651</name>
</gene>
<dbReference type="InterPro" id="IPR051376">
    <property type="entry name" value="CWC25_splicing_factor"/>
</dbReference>
<keyword evidence="12" id="KW-1185">Reference proteome</keyword>
<feature type="compositionally biased region" description="Basic and acidic residues" evidence="9">
    <location>
        <begin position="258"/>
        <end position="292"/>
    </location>
</feature>
<reference evidence="11" key="1">
    <citation type="submission" date="2021-01" db="EMBL/GenBank/DDBJ databases">
        <title>Adiantum capillus-veneris genome.</title>
        <authorList>
            <person name="Fang Y."/>
            <person name="Liao Q."/>
        </authorList>
    </citation>
    <scope>NUCLEOTIDE SEQUENCE</scope>
    <source>
        <strain evidence="11">H3</strain>
        <tissue evidence="11">Leaf</tissue>
    </source>
</reference>
<dbReference type="SMART" id="SM01083">
    <property type="entry name" value="Cir_N"/>
    <property type="match status" value="1"/>
</dbReference>
<comment type="caution">
    <text evidence="11">The sequence shown here is derived from an EMBL/GenBank/DDBJ whole genome shotgun (WGS) entry which is preliminary data.</text>
</comment>
<name>A0A9D4ZLV6_ADICA</name>
<comment type="subcellular location">
    <subcellularLocation>
        <location evidence="1">Nucleus</location>
    </subcellularLocation>
</comment>
<dbReference type="EMBL" id="JABFUD020000004">
    <property type="protein sequence ID" value="KAI5080468.1"/>
    <property type="molecule type" value="Genomic_DNA"/>
</dbReference>
<dbReference type="PANTHER" id="PTHR16196:SF0">
    <property type="entry name" value="PRE-MRNA-SPLICING FACTOR CWC25 HOMOLOG"/>
    <property type="match status" value="1"/>
</dbReference>
<feature type="compositionally biased region" description="Basic residues" evidence="9">
    <location>
        <begin position="178"/>
        <end position="188"/>
    </location>
</feature>
<feature type="region of interest" description="Disordered" evidence="9">
    <location>
        <begin position="162"/>
        <end position="304"/>
    </location>
</feature>
<keyword evidence="3" id="KW-0507">mRNA processing</keyword>
<dbReference type="InterPro" id="IPR022209">
    <property type="entry name" value="CWC25"/>
</dbReference>
<keyword evidence="7" id="KW-0539">Nucleus</keyword>
<feature type="domain" description="CBF1-interacting co-repressor CIR N-terminal" evidence="10">
    <location>
        <begin position="10"/>
        <end position="46"/>
    </location>
</feature>
<evidence type="ECO:0000256" key="8">
    <source>
        <dbReference type="SAM" id="Coils"/>
    </source>
</evidence>
<dbReference type="Proteomes" id="UP000886520">
    <property type="component" value="Chromosome 4"/>
</dbReference>
<feature type="compositionally biased region" description="Basic and acidic residues" evidence="9">
    <location>
        <begin position="162"/>
        <end position="177"/>
    </location>
</feature>
<dbReference type="Pfam" id="PF10197">
    <property type="entry name" value="Cir_N"/>
    <property type="match status" value="1"/>
</dbReference>
<feature type="compositionally biased region" description="Basic and acidic residues" evidence="9">
    <location>
        <begin position="242"/>
        <end position="251"/>
    </location>
</feature>
<keyword evidence="4" id="KW-0747">Spliceosome</keyword>
<dbReference type="PANTHER" id="PTHR16196">
    <property type="entry name" value="CELL CYCLE CONTROL PROTEIN CWF25"/>
    <property type="match status" value="1"/>
</dbReference>
<comment type="similarity">
    <text evidence="2">Belongs to the CWC25 family.</text>
</comment>
<dbReference type="AlphaFoldDB" id="A0A9D4ZLV6"/>
<evidence type="ECO:0000313" key="11">
    <source>
        <dbReference type="EMBL" id="KAI5080468.1"/>
    </source>
</evidence>
<evidence type="ECO:0000256" key="1">
    <source>
        <dbReference type="ARBA" id="ARBA00004123"/>
    </source>
</evidence>
<evidence type="ECO:0000256" key="4">
    <source>
        <dbReference type="ARBA" id="ARBA00022728"/>
    </source>
</evidence>
<protein>
    <recommendedName>
        <fullName evidence="10">CBF1-interacting co-repressor CIR N-terminal domain-containing protein</fullName>
    </recommendedName>
</protein>
<keyword evidence="6" id="KW-0508">mRNA splicing</keyword>
<accession>A0A9D4ZLV6</accession>
<dbReference type="OrthoDB" id="21123at2759"/>
<evidence type="ECO:0000313" key="12">
    <source>
        <dbReference type="Proteomes" id="UP000886520"/>
    </source>
</evidence>
<feature type="compositionally biased region" description="Polar residues" evidence="9">
    <location>
        <begin position="228"/>
        <end position="241"/>
    </location>
</feature>
<feature type="compositionally biased region" description="Basic and acidic residues" evidence="9">
    <location>
        <begin position="91"/>
        <end position="102"/>
    </location>
</feature>
<proteinExistence type="inferred from homology"/>
<feature type="region of interest" description="Disordered" evidence="9">
    <location>
        <begin position="90"/>
        <end position="121"/>
    </location>
</feature>
<sequence>MALKFLNKKGWHTGSLRNIENVWKAEQKHEAEKRKLEELKKQINEEREAQEFRLLQEQAGIVPKQERLEFLYDSGLAVGRSSTDDYLLGKPVEEKKGDDDVTKAAGAPGALFVEEKPQSANDTWRKLHTDPLLLIKQQEQAALARIKNNPVKMDMIKKSVEEKIVKKDKRKQRDEKVRSHKHKRKKKHQMDDSRITNEPKGPSGYEKLMESEGNVEADDYLECRGRSESGNATHTSPGGKQSRSDRGESSQRKHKKSERGSHVSPERRRHNCREGRQDSLHINRGGHADPERRHHKRHDSPDSFNNIRVCSSVDTERNCKETLKIYNVDDGPSNQIERSRQNLKHERRKLTDEERAARLKEMENDAEVHEEQRWHRLKKAFDADQLEEAKRHSNHSSKNFVNQTARSIYGAAKGGSISVEESVRRRTHFIERSIGDSNSNTFQRL</sequence>
<feature type="coiled-coil region" evidence="8">
    <location>
        <begin position="333"/>
        <end position="360"/>
    </location>
</feature>
<dbReference type="Pfam" id="PF12542">
    <property type="entry name" value="CWC25"/>
    <property type="match status" value="1"/>
</dbReference>
<feature type="coiled-coil region" evidence="8">
    <location>
        <begin position="22"/>
        <end position="53"/>
    </location>
</feature>
<dbReference type="GO" id="GO:0000398">
    <property type="term" value="P:mRNA splicing, via spliceosome"/>
    <property type="evidence" value="ECO:0007669"/>
    <property type="project" value="TreeGrafter"/>
</dbReference>
<keyword evidence="5 8" id="KW-0175">Coiled coil</keyword>
<evidence type="ECO:0000259" key="10">
    <source>
        <dbReference type="SMART" id="SM01083"/>
    </source>
</evidence>
<evidence type="ECO:0000256" key="9">
    <source>
        <dbReference type="SAM" id="MobiDB-lite"/>
    </source>
</evidence>
<evidence type="ECO:0000256" key="3">
    <source>
        <dbReference type="ARBA" id="ARBA00022664"/>
    </source>
</evidence>
<evidence type="ECO:0000256" key="5">
    <source>
        <dbReference type="ARBA" id="ARBA00023054"/>
    </source>
</evidence>
<dbReference type="InterPro" id="IPR019339">
    <property type="entry name" value="CIR_N_dom"/>
</dbReference>
<dbReference type="GO" id="GO:0005684">
    <property type="term" value="C:U2-type spliceosomal complex"/>
    <property type="evidence" value="ECO:0007669"/>
    <property type="project" value="TreeGrafter"/>
</dbReference>
<evidence type="ECO:0000256" key="7">
    <source>
        <dbReference type="ARBA" id="ARBA00023242"/>
    </source>
</evidence>
<evidence type="ECO:0000256" key="2">
    <source>
        <dbReference type="ARBA" id="ARBA00006695"/>
    </source>
</evidence>
<organism evidence="11 12">
    <name type="scientific">Adiantum capillus-veneris</name>
    <name type="common">Maidenhair fern</name>
    <dbReference type="NCBI Taxonomy" id="13818"/>
    <lineage>
        <taxon>Eukaryota</taxon>
        <taxon>Viridiplantae</taxon>
        <taxon>Streptophyta</taxon>
        <taxon>Embryophyta</taxon>
        <taxon>Tracheophyta</taxon>
        <taxon>Polypodiopsida</taxon>
        <taxon>Polypodiidae</taxon>
        <taxon>Polypodiales</taxon>
        <taxon>Pteridineae</taxon>
        <taxon>Pteridaceae</taxon>
        <taxon>Vittarioideae</taxon>
        <taxon>Adiantum</taxon>
    </lineage>
</organism>